<organism evidence="7 8">
    <name type="scientific">Caldanaerobius fijiensis DSM 17918</name>
    <dbReference type="NCBI Taxonomy" id="1121256"/>
    <lineage>
        <taxon>Bacteria</taxon>
        <taxon>Bacillati</taxon>
        <taxon>Bacillota</taxon>
        <taxon>Clostridia</taxon>
        <taxon>Thermoanaerobacterales</taxon>
        <taxon>Thermoanaerobacteraceae</taxon>
        <taxon>Caldanaerobius</taxon>
    </lineage>
</organism>
<reference evidence="7 8" key="1">
    <citation type="submission" date="2016-11" db="EMBL/GenBank/DDBJ databases">
        <authorList>
            <person name="Jaros S."/>
            <person name="Januszkiewicz K."/>
            <person name="Wedrychowicz H."/>
        </authorList>
    </citation>
    <scope>NUCLEOTIDE SEQUENCE [LARGE SCALE GENOMIC DNA]</scope>
    <source>
        <strain evidence="7 8">DSM 17918</strain>
    </source>
</reference>
<evidence type="ECO:0000256" key="4">
    <source>
        <dbReference type="ARBA" id="ARBA00023136"/>
    </source>
</evidence>
<evidence type="ECO:0000256" key="1">
    <source>
        <dbReference type="ARBA" id="ARBA00004141"/>
    </source>
</evidence>
<evidence type="ECO:0000313" key="7">
    <source>
        <dbReference type="EMBL" id="SHE97399.1"/>
    </source>
</evidence>
<evidence type="ECO:0000256" key="2">
    <source>
        <dbReference type="ARBA" id="ARBA00022692"/>
    </source>
</evidence>
<feature type="domain" description="ABC transmembrane type-1" evidence="6">
    <location>
        <begin position="100"/>
        <end position="316"/>
    </location>
</feature>
<dbReference type="Proteomes" id="UP000184088">
    <property type="component" value="Unassembled WGS sequence"/>
</dbReference>
<name>A0A1M4XV87_9THEO</name>
<dbReference type="GO" id="GO:0055085">
    <property type="term" value="P:transmembrane transport"/>
    <property type="evidence" value="ECO:0007669"/>
    <property type="project" value="InterPro"/>
</dbReference>
<keyword evidence="2 5" id="KW-0812">Transmembrane</keyword>
<evidence type="ECO:0000313" key="8">
    <source>
        <dbReference type="Proteomes" id="UP000184088"/>
    </source>
</evidence>
<gene>
    <name evidence="7" type="ORF">SAMN02746089_01082</name>
</gene>
<comment type="subcellular location">
    <subcellularLocation>
        <location evidence="5">Cell membrane</location>
        <topology evidence="5">Multi-pass membrane protein</topology>
    </subcellularLocation>
    <subcellularLocation>
        <location evidence="1">Membrane</location>
        <topology evidence="1">Multi-pass membrane protein</topology>
    </subcellularLocation>
</comment>
<dbReference type="PROSITE" id="PS50928">
    <property type="entry name" value="ABC_TM1"/>
    <property type="match status" value="1"/>
</dbReference>
<dbReference type="PANTHER" id="PTHR43376">
    <property type="entry name" value="OLIGOPEPTIDE TRANSPORT SYSTEM PERMEASE PROTEIN"/>
    <property type="match status" value="1"/>
</dbReference>
<evidence type="ECO:0000259" key="6">
    <source>
        <dbReference type="PROSITE" id="PS50928"/>
    </source>
</evidence>
<dbReference type="RefSeq" id="WP_084110931.1">
    <property type="nucleotide sequence ID" value="NZ_FQVH01000009.1"/>
</dbReference>
<dbReference type="Pfam" id="PF00528">
    <property type="entry name" value="BPD_transp_1"/>
    <property type="match status" value="1"/>
</dbReference>
<dbReference type="GO" id="GO:0005886">
    <property type="term" value="C:plasma membrane"/>
    <property type="evidence" value="ECO:0007669"/>
    <property type="project" value="UniProtKB-SubCell"/>
</dbReference>
<feature type="transmembrane region" description="Helical" evidence="5">
    <location>
        <begin position="247"/>
        <end position="269"/>
    </location>
</feature>
<dbReference type="AlphaFoldDB" id="A0A1M4XV87"/>
<dbReference type="Gene3D" id="1.10.3720.10">
    <property type="entry name" value="MetI-like"/>
    <property type="match status" value="1"/>
</dbReference>
<feature type="transmembrane region" description="Helical" evidence="5">
    <location>
        <begin position="139"/>
        <end position="164"/>
    </location>
</feature>
<dbReference type="InterPro" id="IPR000515">
    <property type="entry name" value="MetI-like"/>
</dbReference>
<dbReference type="PANTHER" id="PTHR43376:SF1">
    <property type="entry name" value="OLIGOPEPTIDE TRANSPORT SYSTEM PERMEASE PROTEIN"/>
    <property type="match status" value="1"/>
</dbReference>
<keyword evidence="4 5" id="KW-0472">Membrane</keyword>
<proteinExistence type="inferred from homology"/>
<feature type="transmembrane region" description="Helical" evidence="5">
    <location>
        <begin position="297"/>
        <end position="319"/>
    </location>
</feature>
<dbReference type="OrthoDB" id="9773221at2"/>
<dbReference type="SUPFAM" id="SSF161098">
    <property type="entry name" value="MetI-like"/>
    <property type="match status" value="1"/>
</dbReference>
<accession>A0A1M4XV87</accession>
<keyword evidence="3 5" id="KW-1133">Transmembrane helix</keyword>
<evidence type="ECO:0000256" key="5">
    <source>
        <dbReference type="RuleBase" id="RU363032"/>
    </source>
</evidence>
<sequence>MWVKRLLLIIITILFSLSVTFVVIHFMPGNPVETLAMDMMRNQGLDYQDAYSKAKALLNYDPDVPLLNQYIKYVAGILRGNLGESMSYRKPVTSVIAGALPWTLFILSISLLVSFVIGISLGMYIAWKRKTIIDPMISVYASIAGSLPDFIVGLILIIIFAVNLKWLPSRGPYDSSVIPGFNSGYIISVIEHAILPISAYVLTSLGSWALTMKGNAISILGEDYIMAAKARGLPDRRIITTYVGRNALLPLITNLAISFGMMFGGSPLIENIFVYPGIGYFLNQAVGRRDYPLMQGMFFMITIAVVLANLIAEILYNVLDPRIREGAQN</sequence>
<dbReference type="EMBL" id="FQVH01000009">
    <property type="protein sequence ID" value="SHE97399.1"/>
    <property type="molecule type" value="Genomic_DNA"/>
</dbReference>
<feature type="transmembrane region" description="Helical" evidence="5">
    <location>
        <begin position="184"/>
        <end position="203"/>
    </location>
</feature>
<dbReference type="STRING" id="1121256.SAMN02746089_01082"/>
<comment type="similarity">
    <text evidence="5">Belongs to the binding-protein-dependent transport system permease family.</text>
</comment>
<keyword evidence="5" id="KW-0813">Transport</keyword>
<evidence type="ECO:0000256" key="3">
    <source>
        <dbReference type="ARBA" id="ARBA00022989"/>
    </source>
</evidence>
<feature type="transmembrane region" description="Helical" evidence="5">
    <location>
        <begin position="7"/>
        <end position="27"/>
    </location>
</feature>
<keyword evidence="8" id="KW-1185">Reference proteome</keyword>
<dbReference type="CDD" id="cd06261">
    <property type="entry name" value="TM_PBP2"/>
    <property type="match status" value="1"/>
</dbReference>
<protein>
    <submittedName>
        <fullName evidence="7">Peptide/nickel transport system permease protein</fullName>
    </submittedName>
</protein>
<dbReference type="InterPro" id="IPR035906">
    <property type="entry name" value="MetI-like_sf"/>
</dbReference>
<feature type="transmembrane region" description="Helical" evidence="5">
    <location>
        <begin position="102"/>
        <end position="127"/>
    </location>
</feature>